<dbReference type="OrthoDB" id="9765111at2"/>
<evidence type="ECO:0000256" key="1">
    <source>
        <dbReference type="ARBA" id="ARBA00003416"/>
    </source>
</evidence>
<keyword evidence="4" id="KW-0233">DNA recombination</keyword>
<evidence type="ECO:0000313" key="7">
    <source>
        <dbReference type="EMBL" id="PRO72877.1"/>
    </source>
</evidence>
<dbReference type="EMBL" id="PVNP01000157">
    <property type="protein sequence ID" value="PRO72877.1"/>
    <property type="molecule type" value="Genomic_DNA"/>
</dbReference>
<proteinExistence type="inferred from homology"/>
<comment type="caution">
    <text evidence="7">The sequence shown here is derived from an EMBL/GenBank/DDBJ whole genome shotgun (WGS) entry which is preliminary data.</text>
</comment>
<evidence type="ECO:0000256" key="3">
    <source>
        <dbReference type="ARBA" id="ARBA00023054"/>
    </source>
</evidence>
<feature type="coiled-coil region" evidence="5">
    <location>
        <begin position="29"/>
        <end position="161"/>
    </location>
</feature>
<dbReference type="RefSeq" id="WP_105935213.1">
    <property type="nucleotide sequence ID" value="NZ_PVNP01000157.1"/>
</dbReference>
<keyword evidence="3 5" id="KW-0175">Coiled coil</keyword>
<dbReference type="Pfam" id="PF02646">
    <property type="entry name" value="RmuC"/>
    <property type="match status" value="1"/>
</dbReference>
<keyword evidence="8" id="KW-1185">Reference proteome</keyword>
<dbReference type="PANTHER" id="PTHR30563:SF0">
    <property type="entry name" value="DNA RECOMBINATION PROTEIN RMUC"/>
    <property type="match status" value="1"/>
</dbReference>
<sequence>MEHLNIIIPAGAALLALIVGLVIGRFQGKAQAQQALAEQQLLAQQLEQAQQSLDAVQQRAQQDISELKQQLSTLQGSLQEQSAKAALLPEAQQQREQLQSDLKSLQADYTQLKAASDARQAAFDVAEKSHEEKLATLQQAEKRLQEQFENLANRIFQQKAESFGNESKTRLDALLNPLKDQIEGFKKQVTDQYVKEGQERASLKTEILGLKALNQQITEDAAALTRALKGDNKQQGNWGEVVLERILKESGLREGHEFETQVSARNEQGKLQQPDVVVHLPNDKDVIIDSKVSLAAYERYFNSDNDDERARYLKEHVNSLRTHIKALGAKDYHELEAIRSLDYVLMFIPVEPAFLLAVESDPELVTLALNNNIMLVSPTNLLVALRTINNIWQYEYQNQNAQKIAQHAAKLYDKFAGFVGDMEKIGKAVESTQKHYDAALNKLTSGRGNLVRQVEQFRALGVQPSKRLADTSDDEADEQD</sequence>
<feature type="transmembrane region" description="Helical" evidence="6">
    <location>
        <begin position="6"/>
        <end position="24"/>
    </location>
</feature>
<dbReference type="GO" id="GO:0006310">
    <property type="term" value="P:DNA recombination"/>
    <property type="evidence" value="ECO:0007669"/>
    <property type="project" value="UniProtKB-KW"/>
</dbReference>
<evidence type="ECO:0000256" key="6">
    <source>
        <dbReference type="SAM" id="Phobius"/>
    </source>
</evidence>
<dbReference type="AlphaFoldDB" id="A0A2S9V8S0"/>
<gene>
    <name evidence="7" type="ORF">C6Y40_14495</name>
</gene>
<dbReference type="Proteomes" id="UP000238949">
    <property type="component" value="Unassembled WGS sequence"/>
</dbReference>
<name>A0A2S9V8S0_9ALTE</name>
<dbReference type="PANTHER" id="PTHR30563">
    <property type="entry name" value="DNA RECOMBINATION PROTEIN RMUC"/>
    <property type="match status" value="1"/>
</dbReference>
<protein>
    <submittedName>
        <fullName evidence="7">DNA recombination protein RmuC</fullName>
    </submittedName>
</protein>
<dbReference type="InterPro" id="IPR003798">
    <property type="entry name" value="DNA_recombination_RmuC"/>
</dbReference>
<accession>A0A2S9V8S0</accession>
<organism evidence="7 8">
    <name type="scientific">Alteromonas alba</name>
    <dbReference type="NCBI Taxonomy" id="2079529"/>
    <lineage>
        <taxon>Bacteria</taxon>
        <taxon>Pseudomonadati</taxon>
        <taxon>Pseudomonadota</taxon>
        <taxon>Gammaproteobacteria</taxon>
        <taxon>Alteromonadales</taxon>
        <taxon>Alteromonadaceae</taxon>
        <taxon>Alteromonas/Salinimonas group</taxon>
        <taxon>Alteromonas</taxon>
    </lineage>
</organism>
<reference evidence="8" key="1">
    <citation type="journal article" date="2020" name="Int. J. Syst. Evol. Microbiol.">
        <title>Alteromonas alba sp. nov., a marine bacterium isolated from the seawater of the West Pacific Ocean.</title>
        <authorList>
            <person name="Sun C."/>
            <person name="Wu Y.-H."/>
            <person name="Xamxidin M."/>
            <person name="Cheng H."/>
            <person name="Xu X.-W."/>
        </authorList>
    </citation>
    <scope>NUCLEOTIDE SEQUENCE [LARGE SCALE GENOMIC DNA]</scope>
    <source>
        <strain evidence="8">190</strain>
    </source>
</reference>
<keyword evidence="6" id="KW-0812">Transmembrane</keyword>
<comment type="function">
    <text evidence="1">Involved in DNA recombination.</text>
</comment>
<comment type="similarity">
    <text evidence="2">Belongs to the RmuC family.</text>
</comment>
<keyword evidence="6" id="KW-1133">Transmembrane helix</keyword>
<keyword evidence="6" id="KW-0472">Membrane</keyword>
<evidence type="ECO:0000256" key="5">
    <source>
        <dbReference type="SAM" id="Coils"/>
    </source>
</evidence>
<evidence type="ECO:0000256" key="2">
    <source>
        <dbReference type="ARBA" id="ARBA00009840"/>
    </source>
</evidence>
<evidence type="ECO:0000256" key="4">
    <source>
        <dbReference type="ARBA" id="ARBA00023172"/>
    </source>
</evidence>
<evidence type="ECO:0000313" key="8">
    <source>
        <dbReference type="Proteomes" id="UP000238949"/>
    </source>
</evidence>